<accession>A0ABV5G9Y9</accession>
<dbReference type="Proteomes" id="UP001589575">
    <property type="component" value="Unassembled WGS sequence"/>
</dbReference>
<protein>
    <submittedName>
        <fullName evidence="2">Uncharacterized protein</fullName>
    </submittedName>
</protein>
<sequence length="82" mass="8497">MPSLISGWPNFALSAARMMSAIIANSQPPPSACPATAEMIGVRRAVNRSQMPKMSAGIGLGEAKGGHLLDVGPGRERPSPSR</sequence>
<evidence type="ECO:0000256" key="1">
    <source>
        <dbReference type="SAM" id="MobiDB-lite"/>
    </source>
</evidence>
<evidence type="ECO:0000313" key="3">
    <source>
        <dbReference type="Proteomes" id="UP001589575"/>
    </source>
</evidence>
<evidence type="ECO:0000313" key="2">
    <source>
        <dbReference type="EMBL" id="MFB9075753.1"/>
    </source>
</evidence>
<keyword evidence="3" id="KW-1185">Reference proteome</keyword>
<feature type="compositionally biased region" description="Basic and acidic residues" evidence="1">
    <location>
        <begin position="73"/>
        <end position="82"/>
    </location>
</feature>
<proteinExistence type="predicted"/>
<dbReference type="EMBL" id="JBHMFI010000026">
    <property type="protein sequence ID" value="MFB9075753.1"/>
    <property type="molecule type" value="Genomic_DNA"/>
</dbReference>
<name>A0ABV5G9Y9_9MICC</name>
<organism evidence="2 3">
    <name type="scientific">Citricoccus parietis</name>
    <dbReference type="NCBI Taxonomy" id="592307"/>
    <lineage>
        <taxon>Bacteria</taxon>
        <taxon>Bacillati</taxon>
        <taxon>Actinomycetota</taxon>
        <taxon>Actinomycetes</taxon>
        <taxon>Micrococcales</taxon>
        <taxon>Micrococcaceae</taxon>
        <taxon>Citricoccus</taxon>
    </lineage>
</organism>
<feature type="region of interest" description="Disordered" evidence="1">
    <location>
        <begin position="56"/>
        <end position="82"/>
    </location>
</feature>
<comment type="caution">
    <text evidence="2">The sequence shown here is derived from an EMBL/GenBank/DDBJ whole genome shotgun (WGS) entry which is preliminary data.</text>
</comment>
<gene>
    <name evidence="2" type="ORF">ACFFX0_33175</name>
</gene>
<reference evidence="2 3" key="1">
    <citation type="submission" date="2024-09" db="EMBL/GenBank/DDBJ databases">
        <authorList>
            <person name="Sun Q."/>
            <person name="Mori K."/>
        </authorList>
    </citation>
    <scope>NUCLEOTIDE SEQUENCE [LARGE SCALE GENOMIC DNA]</scope>
    <source>
        <strain evidence="2 3">CCM 7609</strain>
    </source>
</reference>